<evidence type="ECO:0000313" key="2">
    <source>
        <dbReference type="Proteomes" id="UP000467841"/>
    </source>
</evidence>
<dbReference type="AlphaFoldDB" id="A0A6D2I0F2"/>
<keyword evidence="2" id="KW-1185">Reference proteome</keyword>
<sequence length="264" mass="30411">MIFSLEGFTSVKNRILIRTVFFVLFCGLDFERSRRTQKPYLVSLERGDSHLSRSVEIARIGHVTRRGHGDPVEAVCFGEVGLRTRTWRSRRSPLTADEPEGGGRPFELGASLVRSFPSSYTGLWNPGQEKWVRVRFRNYPSSCYLSLEIDCDLQTQKRGPFPFPDRERSLASWWKSLALIAQWTGELSQYGLYSSVTVFLGTLEQLGREEQRRTWWMDSAQPHKLRMKKEVSSTHLLDRPRSNSIELQSQWSNPKNVASLLTPL</sequence>
<dbReference type="EMBL" id="CACVBM020000432">
    <property type="protein sequence ID" value="CAA7018884.1"/>
    <property type="molecule type" value="Genomic_DNA"/>
</dbReference>
<protein>
    <submittedName>
        <fullName evidence="1">Uncharacterized protein</fullName>
    </submittedName>
</protein>
<comment type="caution">
    <text evidence="1">The sequence shown here is derived from an EMBL/GenBank/DDBJ whole genome shotgun (WGS) entry which is preliminary data.</text>
</comment>
<accession>A0A6D2I0F2</accession>
<proteinExistence type="predicted"/>
<gene>
    <name evidence="1" type="ORF">MERR_LOCUS6119</name>
</gene>
<organism evidence="1 2">
    <name type="scientific">Microthlaspi erraticum</name>
    <dbReference type="NCBI Taxonomy" id="1685480"/>
    <lineage>
        <taxon>Eukaryota</taxon>
        <taxon>Viridiplantae</taxon>
        <taxon>Streptophyta</taxon>
        <taxon>Embryophyta</taxon>
        <taxon>Tracheophyta</taxon>
        <taxon>Spermatophyta</taxon>
        <taxon>Magnoliopsida</taxon>
        <taxon>eudicotyledons</taxon>
        <taxon>Gunneridae</taxon>
        <taxon>Pentapetalae</taxon>
        <taxon>rosids</taxon>
        <taxon>malvids</taxon>
        <taxon>Brassicales</taxon>
        <taxon>Brassicaceae</taxon>
        <taxon>Coluteocarpeae</taxon>
        <taxon>Microthlaspi</taxon>
    </lineage>
</organism>
<evidence type="ECO:0000313" key="1">
    <source>
        <dbReference type="EMBL" id="CAA7018884.1"/>
    </source>
</evidence>
<dbReference type="Proteomes" id="UP000467841">
    <property type="component" value="Unassembled WGS sequence"/>
</dbReference>
<name>A0A6D2I0F2_9BRAS</name>
<reference evidence="1" key="1">
    <citation type="submission" date="2020-01" db="EMBL/GenBank/DDBJ databases">
        <authorList>
            <person name="Mishra B."/>
        </authorList>
    </citation>
    <scope>NUCLEOTIDE SEQUENCE [LARGE SCALE GENOMIC DNA]</scope>
</reference>